<name>A0ABT0BEJ1_9SPHN</name>
<organism evidence="5 6">
    <name type="scientific">Novosphingobium organovorum</name>
    <dbReference type="NCBI Taxonomy" id="2930092"/>
    <lineage>
        <taxon>Bacteria</taxon>
        <taxon>Pseudomonadati</taxon>
        <taxon>Pseudomonadota</taxon>
        <taxon>Alphaproteobacteria</taxon>
        <taxon>Sphingomonadales</taxon>
        <taxon>Sphingomonadaceae</taxon>
        <taxon>Novosphingobium</taxon>
    </lineage>
</organism>
<dbReference type="RefSeq" id="WP_244021304.1">
    <property type="nucleotide sequence ID" value="NZ_JALHLF010000047.1"/>
</dbReference>
<dbReference type="Proteomes" id="UP001162881">
    <property type="component" value="Unassembled WGS sequence"/>
</dbReference>
<evidence type="ECO:0000256" key="2">
    <source>
        <dbReference type="ARBA" id="ARBA00023295"/>
    </source>
</evidence>
<gene>
    <name evidence="5" type="ORF">MTR62_12325</name>
</gene>
<evidence type="ECO:0000259" key="4">
    <source>
        <dbReference type="Pfam" id="PF01156"/>
    </source>
</evidence>
<feature type="signal peptide" evidence="3">
    <location>
        <begin position="1"/>
        <end position="24"/>
    </location>
</feature>
<reference evidence="5" key="1">
    <citation type="submission" date="2022-03" db="EMBL/GenBank/DDBJ databases">
        <title>Identification of a novel bacterium isolated from mangrove sediments.</title>
        <authorList>
            <person name="Pan X."/>
        </authorList>
    </citation>
    <scope>NUCLEOTIDE SEQUENCE</scope>
    <source>
        <strain evidence="5">B1949</strain>
    </source>
</reference>
<dbReference type="EMBL" id="JALHLF010000047">
    <property type="protein sequence ID" value="MCJ2183470.1"/>
    <property type="molecule type" value="Genomic_DNA"/>
</dbReference>
<dbReference type="Gene3D" id="3.90.245.10">
    <property type="entry name" value="Ribonucleoside hydrolase-like"/>
    <property type="match status" value="1"/>
</dbReference>
<accession>A0ABT0BEJ1</accession>
<sequence length="380" mass="41732">MRRVLGALALLVSAGLAPLAAVQAADAPPQTERRKVIIEDEGFALMHLMLLESDKVDVIGITTVSGDVWANRATALALRGLETIGREDVPVAEGATFPLLNSEEKTRRWEALYGKLVWKGAWMRQWVEPTEQSTPSYHGPFDPVNLPEGNPKLRKSDEIAANFLIRMVHKYPGQITLVACGPMTNLALAQKLDPQFASLVKELVYMGGSFNPHQVLDNRSAADFAREFENLPRREFNMAFDPEASSIVSHAPWPRLTVVPVDPSTATQRSPELLARMAKAAPPRVGAFIAALEPGFPLWDEIAAGYVLDPGIVTKADDLYVDYDTQFGPNYGATLSWREGYQPGLGERKAHVVLAIDPRRLEADMVEAMREGAQKGAGQR</sequence>
<dbReference type="PANTHER" id="PTHR12304">
    <property type="entry name" value="INOSINE-URIDINE PREFERRING NUCLEOSIDE HYDROLASE"/>
    <property type="match status" value="1"/>
</dbReference>
<keyword evidence="3" id="KW-0732">Signal</keyword>
<keyword evidence="2" id="KW-0326">Glycosidase</keyword>
<dbReference type="SUPFAM" id="SSF53590">
    <property type="entry name" value="Nucleoside hydrolase"/>
    <property type="match status" value="1"/>
</dbReference>
<evidence type="ECO:0000313" key="6">
    <source>
        <dbReference type="Proteomes" id="UP001162881"/>
    </source>
</evidence>
<dbReference type="Pfam" id="PF01156">
    <property type="entry name" value="IU_nuc_hydro"/>
    <property type="match status" value="1"/>
</dbReference>
<dbReference type="InterPro" id="IPR001910">
    <property type="entry name" value="Inosine/uridine_hydrolase_dom"/>
</dbReference>
<evidence type="ECO:0000256" key="1">
    <source>
        <dbReference type="ARBA" id="ARBA00022801"/>
    </source>
</evidence>
<evidence type="ECO:0000313" key="5">
    <source>
        <dbReference type="EMBL" id="MCJ2183470.1"/>
    </source>
</evidence>
<dbReference type="InterPro" id="IPR036452">
    <property type="entry name" value="Ribo_hydro-like"/>
</dbReference>
<comment type="caution">
    <text evidence="5">The sequence shown here is derived from an EMBL/GenBank/DDBJ whole genome shotgun (WGS) entry which is preliminary data.</text>
</comment>
<protein>
    <submittedName>
        <fullName evidence="5">Nucleoside hydrolase</fullName>
    </submittedName>
</protein>
<keyword evidence="6" id="KW-1185">Reference proteome</keyword>
<dbReference type="GO" id="GO:0016787">
    <property type="term" value="F:hydrolase activity"/>
    <property type="evidence" value="ECO:0007669"/>
    <property type="project" value="UniProtKB-KW"/>
</dbReference>
<feature type="domain" description="Inosine/uridine-preferring nucleoside hydrolase" evidence="4">
    <location>
        <begin position="43"/>
        <end position="361"/>
    </location>
</feature>
<dbReference type="PANTHER" id="PTHR12304:SF4">
    <property type="entry name" value="URIDINE NUCLEOSIDASE"/>
    <property type="match status" value="1"/>
</dbReference>
<proteinExistence type="predicted"/>
<dbReference type="InterPro" id="IPR023186">
    <property type="entry name" value="IUNH"/>
</dbReference>
<evidence type="ECO:0000256" key="3">
    <source>
        <dbReference type="SAM" id="SignalP"/>
    </source>
</evidence>
<feature type="chain" id="PRO_5047174740" evidence="3">
    <location>
        <begin position="25"/>
        <end position="380"/>
    </location>
</feature>
<keyword evidence="1 5" id="KW-0378">Hydrolase</keyword>